<reference evidence="1" key="2">
    <citation type="submission" date="2023-05" db="EMBL/GenBank/DDBJ databases">
        <authorList>
            <person name="Schelkunov M.I."/>
        </authorList>
    </citation>
    <scope>NUCLEOTIDE SEQUENCE</scope>
    <source>
        <strain evidence="1">Hsosn_3</strain>
        <tissue evidence="1">Leaf</tissue>
    </source>
</reference>
<dbReference type="SUPFAM" id="SSF53474">
    <property type="entry name" value="alpha/beta-Hydrolases"/>
    <property type="match status" value="1"/>
</dbReference>
<dbReference type="InterPro" id="IPR052370">
    <property type="entry name" value="Meta-cleavage_hydrolase"/>
</dbReference>
<sequence>MARNYPDLVESMVVSGTVIDLTESITAASFPKLGGDSWSDLLMPKSVDGVRKMFTVGTRKLPWLPDFVFRHFLQVMFDNRKEKVELLKALVISDKDAAFPNYTQRIHLLWGDDDKIFNSKVAQDIKEILGDKASLEFVERAGHLAPLERPFVFNQKLKKALASFQTEVKQK</sequence>
<gene>
    <name evidence="1" type="ORF">POM88_053453</name>
</gene>
<dbReference type="PANTHER" id="PTHR43139">
    <property type="entry name" value="SI:DKEY-122A22.2"/>
    <property type="match status" value="1"/>
</dbReference>
<evidence type="ECO:0000313" key="2">
    <source>
        <dbReference type="Proteomes" id="UP001237642"/>
    </source>
</evidence>
<accession>A0AAD8LXV3</accession>
<dbReference type="Proteomes" id="UP001237642">
    <property type="component" value="Unassembled WGS sequence"/>
</dbReference>
<proteinExistence type="predicted"/>
<dbReference type="InterPro" id="IPR029058">
    <property type="entry name" value="AB_hydrolase_fold"/>
</dbReference>
<dbReference type="PANTHER" id="PTHR43139:SF22">
    <property type="entry name" value="AB HYDROLASE-1 DOMAIN-CONTAINING PROTEIN"/>
    <property type="match status" value="1"/>
</dbReference>
<dbReference type="AlphaFoldDB" id="A0AAD8LXV3"/>
<name>A0AAD8LXV3_9APIA</name>
<evidence type="ECO:0000313" key="1">
    <source>
        <dbReference type="EMBL" id="KAK1352189.1"/>
    </source>
</evidence>
<reference evidence="1" key="1">
    <citation type="submission" date="2023-02" db="EMBL/GenBank/DDBJ databases">
        <title>Genome of toxic invasive species Heracleum sosnowskyi carries increased number of genes despite the absence of recent whole-genome duplications.</title>
        <authorList>
            <person name="Schelkunov M."/>
            <person name="Shtratnikova V."/>
            <person name="Makarenko M."/>
            <person name="Klepikova A."/>
            <person name="Omelchenko D."/>
            <person name="Novikova G."/>
            <person name="Obukhova E."/>
            <person name="Bogdanov V."/>
            <person name="Penin A."/>
            <person name="Logacheva M."/>
        </authorList>
    </citation>
    <scope>NUCLEOTIDE SEQUENCE</scope>
    <source>
        <strain evidence="1">Hsosn_3</strain>
        <tissue evidence="1">Leaf</tissue>
    </source>
</reference>
<comment type="caution">
    <text evidence="1">The sequence shown here is derived from an EMBL/GenBank/DDBJ whole genome shotgun (WGS) entry which is preliminary data.</text>
</comment>
<dbReference type="EMBL" id="JAUIZM010000018">
    <property type="protein sequence ID" value="KAK1352189.1"/>
    <property type="molecule type" value="Genomic_DNA"/>
</dbReference>
<organism evidence="1 2">
    <name type="scientific">Heracleum sosnowskyi</name>
    <dbReference type="NCBI Taxonomy" id="360622"/>
    <lineage>
        <taxon>Eukaryota</taxon>
        <taxon>Viridiplantae</taxon>
        <taxon>Streptophyta</taxon>
        <taxon>Embryophyta</taxon>
        <taxon>Tracheophyta</taxon>
        <taxon>Spermatophyta</taxon>
        <taxon>Magnoliopsida</taxon>
        <taxon>eudicotyledons</taxon>
        <taxon>Gunneridae</taxon>
        <taxon>Pentapetalae</taxon>
        <taxon>asterids</taxon>
        <taxon>campanulids</taxon>
        <taxon>Apiales</taxon>
        <taxon>Apiaceae</taxon>
        <taxon>Apioideae</taxon>
        <taxon>apioid superclade</taxon>
        <taxon>Tordylieae</taxon>
        <taxon>Tordyliinae</taxon>
        <taxon>Heracleum</taxon>
    </lineage>
</organism>
<keyword evidence="2" id="KW-1185">Reference proteome</keyword>
<protein>
    <submittedName>
        <fullName evidence="1">Monoacylglycerol lipase abhd6-B-like</fullName>
    </submittedName>
</protein>
<dbReference type="Gene3D" id="3.40.50.1820">
    <property type="entry name" value="alpha/beta hydrolase"/>
    <property type="match status" value="1"/>
</dbReference>